<gene>
    <name evidence="1" type="ORF">BOTCAL_0035g00350</name>
</gene>
<proteinExistence type="predicted"/>
<name>A0A4Y8DF44_9HELO</name>
<comment type="caution">
    <text evidence="1">The sequence shown here is derived from an EMBL/GenBank/DDBJ whole genome shotgun (WGS) entry which is preliminary data.</text>
</comment>
<organism evidence="1 2">
    <name type="scientific">Botryotinia calthae</name>
    <dbReference type="NCBI Taxonomy" id="38488"/>
    <lineage>
        <taxon>Eukaryota</taxon>
        <taxon>Fungi</taxon>
        <taxon>Dikarya</taxon>
        <taxon>Ascomycota</taxon>
        <taxon>Pezizomycotina</taxon>
        <taxon>Leotiomycetes</taxon>
        <taxon>Helotiales</taxon>
        <taxon>Sclerotiniaceae</taxon>
        <taxon>Botryotinia</taxon>
    </lineage>
</organism>
<reference evidence="1 2" key="1">
    <citation type="submission" date="2017-11" db="EMBL/GenBank/DDBJ databases">
        <title>Comparative genomics of Botrytis spp.</title>
        <authorList>
            <person name="Valero-Jimenez C.A."/>
            <person name="Tapia P."/>
            <person name="Veloso J."/>
            <person name="Silva-Moreno E."/>
            <person name="Staats M."/>
            <person name="Valdes J.H."/>
            <person name="Van Kan J.A.L."/>
        </authorList>
    </citation>
    <scope>NUCLEOTIDE SEQUENCE [LARGE SCALE GENOMIC DNA]</scope>
    <source>
        <strain evidence="1 2">MUCL2830</strain>
    </source>
</reference>
<accession>A0A4Y8DF44</accession>
<sequence length="357" mass="40591">MLLIVPSDTDFASASIPPPISSIDDLSYNASAIHKAGLTDSQYIFLIHFNLTIKGFVIIKKKTAPIIKPSTTTTEKLVYSFESLSNTTTFSIYIQSSTYTKVNLEKLCTYLVNACVTIDIYKTNIKEMYIQQGAMLVEWNRFLSEDQQCVLPPPYILESPEVQVPRSPPITFEKEAPSINIIEKAIAETPTHTPVCPNLPPVLHGIFSPSIEDSLNDRVSSYDIEKDLRCVEEDSRYIEMDFEVDSDEERLANLNSRELSQQFNQDLEVSKILESKFVEWIQAVMRINSNVYAHKRLTTKLSILGNCVRTSNTGVFDTTIPWCSALFFYNPFDSDNYFVLWEEKNLQLTSDMAILIK</sequence>
<dbReference type="Proteomes" id="UP000297299">
    <property type="component" value="Unassembled WGS sequence"/>
</dbReference>
<dbReference type="AlphaFoldDB" id="A0A4Y8DF44"/>
<keyword evidence="2" id="KW-1185">Reference proteome</keyword>
<evidence type="ECO:0000313" key="2">
    <source>
        <dbReference type="Proteomes" id="UP000297299"/>
    </source>
</evidence>
<evidence type="ECO:0000313" key="1">
    <source>
        <dbReference type="EMBL" id="TEY81040.1"/>
    </source>
</evidence>
<protein>
    <submittedName>
        <fullName evidence="1">Uncharacterized protein</fullName>
    </submittedName>
</protein>
<dbReference type="EMBL" id="PHWZ01000035">
    <property type="protein sequence ID" value="TEY81040.1"/>
    <property type="molecule type" value="Genomic_DNA"/>
</dbReference>
<dbReference type="STRING" id="38488.A0A4Y8DF44"/>
<dbReference type="OrthoDB" id="3944132at2759"/>